<organism evidence="1 2">
    <name type="scientific">Araneus ventricosus</name>
    <name type="common">Orbweaver spider</name>
    <name type="synonym">Epeira ventricosa</name>
    <dbReference type="NCBI Taxonomy" id="182803"/>
    <lineage>
        <taxon>Eukaryota</taxon>
        <taxon>Metazoa</taxon>
        <taxon>Ecdysozoa</taxon>
        <taxon>Arthropoda</taxon>
        <taxon>Chelicerata</taxon>
        <taxon>Arachnida</taxon>
        <taxon>Araneae</taxon>
        <taxon>Araneomorphae</taxon>
        <taxon>Entelegynae</taxon>
        <taxon>Araneoidea</taxon>
        <taxon>Araneidae</taxon>
        <taxon>Araneus</taxon>
    </lineage>
</organism>
<reference evidence="1 2" key="1">
    <citation type="journal article" date="2019" name="Sci. Rep.">
        <title>Orb-weaving spider Araneus ventricosus genome elucidates the spidroin gene catalogue.</title>
        <authorList>
            <person name="Kono N."/>
            <person name="Nakamura H."/>
            <person name="Ohtoshi R."/>
            <person name="Moran D.A.P."/>
            <person name="Shinohara A."/>
            <person name="Yoshida Y."/>
            <person name="Fujiwara M."/>
            <person name="Mori M."/>
            <person name="Tomita M."/>
            <person name="Arakawa K."/>
        </authorList>
    </citation>
    <scope>NUCLEOTIDE SEQUENCE [LARGE SCALE GENOMIC DNA]</scope>
</reference>
<dbReference type="EMBL" id="BGPR01025057">
    <property type="protein sequence ID" value="GBN93651.1"/>
    <property type="molecule type" value="Genomic_DNA"/>
</dbReference>
<gene>
    <name evidence="1" type="ORF">AVEN_127617_1</name>
</gene>
<sequence length="101" mass="11899">MNVADLARTRTYNRSTSTFCTILKENDMIEEIVYASKVVRKKCIQRLLFLDDVERFLLRLDKRKAIKILQGDDTIRMNIISEKPKAKGQKQMSLNSFRMKQ</sequence>
<proteinExistence type="predicted"/>
<keyword evidence="2" id="KW-1185">Reference proteome</keyword>
<evidence type="ECO:0000313" key="2">
    <source>
        <dbReference type="Proteomes" id="UP000499080"/>
    </source>
</evidence>
<dbReference type="Proteomes" id="UP000499080">
    <property type="component" value="Unassembled WGS sequence"/>
</dbReference>
<accession>A0A4Y2T0B1</accession>
<protein>
    <submittedName>
        <fullName evidence="1">Uncharacterized protein</fullName>
    </submittedName>
</protein>
<name>A0A4Y2T0B1_ARAVE</name>
<dbReference type="AlphaFoldDB" id="A0A4Y2T0B1"/>
<comment type="caution">
    <text evidence="1">The sequence shown here is derived from an EMBL/GenBank/DDBJ whole genome shotgun (WGS) entry which is preliminary data.</text>
</comment>
<evidence type="ECO:0000313" key="1">
    <source>
        <dbReference type="EMBL" id="GBN93651.1"/>
    </source>
</evidence>